<protein>
    <recommendedName>
        <fullName evidence="7">DH domain-containing protein</fullName>
    </recommendedName>
</protein>
<dbReference type="GO" id="GO:0005085">
    <property type="term" value="F:guanyl-nucleotide exchange factor activity"/>
    <property type="evidence" value="ECO:0007669"/>
    <property type="project" value="UniProtKB-KW"/>
</dbReference>
<feature type="compositionally biased region" description="Pro residues" evidence="2">
    <location>
        <begin position="12"/>
        <end position="23"/>
    </location>
</feature>
<dbReference type="Proteomes" id="UP000053890">
    <property type="component" value="Unassembled WGS sequence"/>
</dbReference>
<keyword evidence="1" id="KW-0344">Guanine-nucleotide releasing factor</keyword>
<sequence>MAPSFDPRARRPPPPRPPRPPASASPATPLYPHDAQPYAPQDYATTYYPAYPPPPPTTSSSPLRPPPPPPPGAQPAVFHRPTPSWEESAFISSYATQPTAPQALADPPYPAYAPNPVQPRRQESLQGAHHPPQQHTTSRSSHDSSTSSSHFSVYSLPPSDSGTPNSPPPPRPPSSRLEQQQAAAAAATDYRHRLESLHFSTASEPAYAARPAVPQPLMPRQESAPPRRQPTILMSPPLHHQQPGVPDYLSRTDTSSTYSRPLPSPSPSSTLPSSSSTGSGWGSTSSHPTTTATTTSSPDVSRRPSYASYATLTPPVHASPQFPGAPSHRSNSYDTLPYQPSAPTASSSWASFPSSFPAPAPPPADSWDDDRGGVSAYLDPSLLSHLAVFLADHVHEHVSASSASSCAAPGDAFSGATAISTLVRALPSSSSAAMSARSPRQVAQRVAESLLAQLWIHDPHWGAGVGGSGDWRAGGAGVRDDDSQRFVLAREGPLGDDIAVPNGVIVEAARCYSPFCERFERERGEGEKVGGSSGAGGGCYAYHCPNRKPALHRLASTLSTTTAASPSSAAFLTSTSPSPSAAPSTVPPPQPEADNWATSVPSEVRDALDKREIAYQNQVFELVQGEQKYYDDLCLIETAFVEPLRNAQPPIIAPASRLAHFLSTVLLNLSAIRDHSRSLLAALRQRQAEHYLFRGVGALVLDAALEWERDYVAFTVAFPMADFLLKEERDRNPRFAELLADFSRRPEAARRGFDTFHNRATFRGLRYVLLLEQILSSSAPDDPDRPYLEQALDVIRRQGSLANEGIERTKERVRLREYHRDLVKKGGDVPDLELVDDRRRLLFAGRVFRRPEASGPAFTDQFAEAHVVLLDNYLVVTKPPRALDRDGTGHPKYQLARRPVPIDLVQLRTTSFSDPPVPRSSGFHLRSTRSTGASVGGGGGSGFVSAGLPPGAAAGAVGAAAAADGGAPLSPVPSTTGSFATSMTGGGGGGGGGGGSPSPGLASGSSAAAGGASDSLLWPISFFQLGRYDGLVHLYVESAALRSQWEAHLHAAVAQRAQYAAANPVVRLDPLADLTFGSTSAVVGSLLSPAAARADPGTRFGKPTCSTPLRMPAAAGSASGDGHQWLVVAGCAEGIFVGWRAGGAGSSAASAAGQGRPRTMQQVVHLEGITQCAVLPEFSFLLVIANKVLVAYALEALIPSKAGSKLDQASKAPQRLSGQKDVSFFKVGKIGDADPRTLVIYAKKSGVKESVFKALEPVSNAERARGGGGGGHRFLGLGGGRPEWFRTYKEFFMPSLVTGLHFQRSKLALIGSRGVEIMDLESMRTMTVPDFPPSRHDRALYLLAKRCEDASTMGMFRIGDSKFLLAYSEFAIHVGRHGEPIEGPFIEWESKPETIAYCAPYIFAISPTIVEIRNAFSGRLAQFITGTHISLTYDGTAIPSSPSPASSSPSPSLTGSRRSSVDPSGTGAAGGEDDLAGPVERRLHLTMKQGAYHILSEVVIVA</sequence>
<dbReference type="SUPFAM" id="SSF48065">
    <property type="entry name" value="DBL homology domain (DH-domain)"/>
    <property type="match status" value="1"/>
</dbReference>
<dbReference type="Gene3D" id="2.30.29.30">
    <property type="entry name" value="Pleckstrin-homology domain (PH domain)/Phosphotyrosine-binding domain (PTB)"/>
    <property type="match status" value="1"/>
</dbReference>
<name>A0A194SBS5_RHOGW</name>
<feature type="compositionally biased region" description="Low complexity" evidence="2">
    <location>
        <begin position="1440"/>
        <end position="1458"/>
    </location>
</feature>
<dbReference type="STRING" id="578459.A0A194SBS5"/>
<feature type="compositionally biased region" description="Pro residues" evidence="2">
    <location>
        <begin position="107"/>
        <end position="117"/>
    </location>
</feature>
<feature type="compositionally biased region" description="Pro residues" evidence="2">
    <location>
        <begin position="50"/>
        <end position="73"/>
    </location>
</feature>
<feature type="domain" description="CNH" evidence="4">
    <location>
        <begin position="1108"/>
        <end position="1439"/>
    </location>
</feature>
<dbReference type="GeneID" id="28975829"/>
<feature type="compositionally biased region" description="Low complexity" evidence="2">
    <location>
        <begin position="971"/>
        <end position="983"/>
    </location>
</feature>
<evidence type="ECO:0000259" key="3">
    <source>
        <dbReference type="PROSITE" id="PS50010"/>
    </source>
</evidence>
<organism evidence="5 6">
    <name type="scientific">Rhodotorula graminis (strain WP1)</name>
    <dbReference type="NCBI Taxonomy" id="578459"/>
    <lineage>
        <taxon>Eukaryota</taxon>
        <taxon>Fungi</taxon>
        <taxon>Dikarya</taxon>
        <taxon>Basidiomycota</taxon>
        <taxon>Pucciniomycotina</taxon>
        <taxon>Microbotryomycetes</taxon>
        <taxon>Sporidiobolales</taxon>
        <taxon>Sporidiobolaceae</taxon>
        <taxon>Rhodotorula</taxon>
    </lineage>
</organism>
<evidence type="ECO:0000256" key="2">
    <source>
        <dbReference type="SAM" id="MobiDB-lite"/>
    </source>
</evidence>
<feature type="compositionally biased region" description="Low complexity" evidence="2">
    <location>
        <begin position="135"/>
        <end position="164"/>
    </location>
</feature>
<evidence type="ECO:0000313" key="6">
    <source>
        <dbReference type="Proteomes" id="UP000053890"/>
    </source>
</evidence>
<feature type="compositionally biased region" description="Low complexity" evidence="2">
    <location>
        <begin position="341"/>
        <end position="355"/>
    </location>
</feature>
<feature type="domain" description="DH" evidence="3">
    <location>
        <begin position="614"/>
        <end position="805"/>
    </location>
</feature>
<accession>A0A194SBS5</accession>
<feature type="region of interest" description="Disordered" evidence="2">
    <location>
        <begin position="971"/>
        <end position="1006"/>
    </location>
</feature>
<feature type="region of interest" description="Disordered" evidence="2">
    <location>
        <begin position="1"/>
        <end position="372"/>
    </location>
</feature>
<dbReference type="PROSITE" id="PS50010">
    <property type="entry name" value="DH_2"/>
    <property type="match status" value="1"/>
</dbReference>
<keyword evidence="6" id="KW-1185">Reference proteome</keyword>
<dbReference type="InterPro" id="IPR001180">
    <property type="entry name" value="CNH_dom"/>
</dbReference>
<dbReference type="OrthoDB" id="2272012at2759"/>
<evidence type="ECO:0000256" key="1">
    <source>
        <dbReference type="ARBA" id="ARBA00022658"/>
    </source>
</evidence>
<dbReference type="InterPro" id="IPR011993">
    <property type="entry name" value="PH-like_dom_sf"/>
</dbReference>
<dbReference type="InterPro" id="IPR035899">
    <property type="entry name" value="DBL_dom_sf"/>
</dbReference>
<gene>
    <name evidence="5" type="ORF">RHOBADRAFT_50560</name>
</gene>
<feature type="region of interest" description="Disordered" evidence="2">
    <location>
        <begin position="911"/>
        <end position="937"/>
    </location>
</feature>
<evidence type="ECO:0008006" key="7">
    <source>
        <dbReference type="Google" id="ProtNLM"/>
    </source>
</evidence>
<dbReference type="SMART" id="SM00325">
    <property type="entry name" value="RhoGEF"/>
    <property type="match status" value="1"/>
</dbReference>
<dbReference type="PROSITE" id="PS50219">
    <property type="entry name" value="CNH"/>
    <property type="match status" value="1"/>
</dbReference>
<dbReference type="Pfam" id="PF00621">
    <property type="entry name" value="RhoGEF"/>
    <property type="match status" value="1"/>
</dbReference>
<dbReference type="Pfam" id="PF00780">
    <property type="entry name" value="CNH"/>
    <property type="match status" value="1"/>
</dbReference>
<dbReference type="InterPro" id="IPR052233">
    <property type="entry name" value="Rho-type_GEFs"/>
</dbReference>
<dbReference type="OMA" id="RNKHAID"/>
<dbReference type="PANTHER" id="PTHR46572:SF1">
    <property type="entry name" value="RHO1 GUANINE NUCLEOTIDE EXCHANGE FACTOR TUS1"/>
    <property type="match status" value="1"/>
</dbReference>
<feature type="region of interest" description="Disordered" evidence="2">
    <location>
        <begin position="1440"/>
        <end position="1476"/>
    </location>
</feature>
<evidence type="ECO:0000259" key="4">
    <source>
        <dbReference type="PROSITE" id="PS50219"/>
    </source>
</evidence>
<dbReference type="Gene3D" id="1.20.900.10">
    <property type="entry name" value="Dbl homology (DH) domain"/>
    <property type="match status" value="1"/>
</dbReference>
<dbReference type="EMBL" id="KQ474073">
    <property type="protein sequence ID" value="KPV78039.1"/>
    <property type="molecule type" value="Genomic_DNA"/>
</dbReference>
<dbReference type="PANTHER" id="PTHR46572">
    <property type="entry name" value="RHO1 GDP-GTP EXCHANGE PROTEIN 1-RELATED"/>
    <property type="match status" value="1"/>
</dbReference>
<feature type="compositionally biased region" description="Low complexity" evidence="2">
    <location>
        <begin position="254"/>
        <end position="297"/>
    </location>
</feature>
<feature type="region of interest" description="Disordered" evidence="2">
    <location>
        <begin position="569"/>
        <end position="597"/>
    </location>
</feature>
<dbReference type="InterPro" id="IPR000219">
    <property type="entry name" value="DH_dom"/>
</dbReference>
<dbReference type="RefSeq" id="XP_018274088.1">
    <property type="nucleotide sequence ID" value="XM_018415381.1"/>
</dbReference>
<evidence type="ECO:0000313" key="5">
    <source>
        <dbReference type="EMBL" id="KPV78039.1"/>
    </source>
</evidence>
<feature type="compositionally biased region" description="Polar residues" evidence="2">
    <location>
        <begin position="90"/>
        <end position="99"/>
    </location>
</feature>
<feature type="compositionally biased region" description="Low complexity" evidence="2">
    <location>
        <begin position="569"/>
        <end position="584"/>
    </location>
</feature>
<feature type="compositionally biased region" description="Low complexity" evidence="2">
    <location>
        <begin position="37"/>
        <end position="49"/>
    </location>
</feature>
<reference evidence="5 6" key="1">
    <citation type="journal article" date="2015" name="Front. Microbiol.">
        <title>Genome sequence of the plant growth promoting endophytic yeast Rhodotorula graminis WP1.</title>
        <authorList>
            <person name="Firrincieli A."/>
            <person name="Otillar R."/>
            <person name="Salamov A."/>
            <person name="Schmutz J."/>
            <person name="Khan Z."/>
            <person name="Redman R.S."/>
            <person name="Fleck N.D."/>
            <person name="Lindquist E."/>
            <person name="Grigoriev I.V."/>
            <person name="Doty S.L."/>
        </authorList>
    </citation>
    <scope>NUCLEOTIDE SEQUENCE [LARGE SCALE GENOMIC DNA]</scope>
    <source>
        <strain evidence="5 6">WP1</strain>
    </source>
</reference>
<feature type="compositionally biased region" description="Gly residues" evidence="2">
    <location>
        <begin position="984"/>
        <end position="997"/>
    </location>
</feature>
<proteinExistence type="predicted"/>